<gene>
    <name evidence="1" type="ORF">E1B28_010388</name>
</gene>
<dbReference type="KEGG" id="more:E1B28_010388"/>
<proteinExistence type="predicted"/>
<protein>
    <submittedName>
        <fullName evidence="1">Uncharacterized protein</fullName>
    </submittedName>
</protein>
<evidence type="ECO:0000313" key="1">
    <source>
        <dbReference type="EMBL" id="KAG7091346.1"/>
    </source>
</evidence>
<evidence type="ECO:0000313" key="2">
    <source>
        <dbReference type="Proteomes" id="UP001049176"/>
    </source>
</evidence>
<sequence length="514" mass="58769">MKFIDIGKLPVTPGLRLEVILHAKRVVKSSSPYPDLDQLYSQILRFCINEGGKLRKILLLIVSPFSQFKALKSSFQLRGSHSFGMQSLWALEQLLDLSEGGAAALLSGLRSILDIPSSTTDNVRVLHASFSDFLLDPNPADEYYVGPVLSSWEWSQLHLACQIRMLSQFCNESQSERWSMHSQDYPINGIHDVDIGALDVWKYLYEYPTAIINDDITVALNAFDPHLYLATVLHWNYESIQFLDHGSPLQRNEPSVFRVSRFSLQDGKFRDWRYQTVAVHHQISILYSAFQSLKELDRSRSSRGCLQKFFERCSSFFHGFHVSFPRDQDEDSIRYTLLACQLSISGLYSQYSDRYVASPVIGLKPIYGHFDISLKIVPSENDAGRHSTVQLPARWEVKYIDPTQGRLLRKLLELLTDYEDREGKINTGIPDVFASSEMEDWNYKLARLNWVKTWRTYLFGKLAQRAQAKEGSKQVFELNGQGILEITTHTQRCGVVVTGMPGIGKSVFPLWPKH</sequence>
<name>A0A9P7RX22_9AGAR</name>
<dbReference type="GeneID" id="66079464"/>
<dbReference type="AlphaFoldDB" id="A0A9P7RX22"/>
<organism evidence="1 2">
    <name type="scientific">Marasmius oreades</name>
    <name type="common">fairy-ring Marasmius</name>
    <dbReference type="NCBI Taxonomy" id="181124"/>
    <lineage>
        <taxon>Eukaryota</taxon>
        <taxon>Fungi</taxon>
        <taxon>Dikarya</taxon>
        <taxon>Basidiomycota</taxon>
        <taxon>Agaricomycotina</taxon>
        <taxon>Agaricomycetes</taxon>
        <taxon>Agaricomycetidae</taxon>
        <taxon>Agaricales</taxon>
        <taxon>Marasmiineae</taxon>
        <taxon>Marasmiaceae</taxon>
        <taxon>Marasmius</taxon>
    </lineage>
</organism>
<keyword evidence="2" id="KW-1185">Reference proteome</keyword>
<dbReference type="EMBL" id="CM032186">
    <property type="protein sequence ID" value="KAG7091346.1"/>
    <property type="molecule type" value="Genomic_DNA"/>
</dbReference>
<dbReference type="RefSeq" id="XP_043007816.1">
    <property type="nucleotide sequence ID" value="XM_043155350.1"/>
</dbReference>
<reference evidence="1" key="1">
    <citation type="journal article" date="2021" name="Genome Biol. Evol.">
        <title>The assembled and annotated genome of the fairy-ring fungus Marasmius oreades.</title>
        <authorList>
            <person name="Hiltunen M."/>
            <person name="Ament-Velasquez S.L."/>
            <person name="Johannesson H."/>
        </authorList>
    </citation>
    <scope>NUCLEOTIDE SEQUENCE</scope>
    <source>
        <strain evidence="1">03SP1</strain>
    </source>
</reference>
<comment type="caution">
    <text evidence="1">The sequence shown here is derived from an EMBL/GenBank/DDBJ whole genome shotgun (WGS) entry which is preliminary data.</text>
</comment>
<dbReference type="Proteomes" id="UP001049176">
    <property type="component" value="Chromosome 6"/>
</dbReference>
<accession>A0A9P7RX22</accession>
<dbReference type="OrthoDB" id="3027844at2759"/>